<evidence type="ECO:0000256" key="2">
    <source>
        <dbReference type="ARBA" id="ARBA00022801"/>
    </source>
</evidence>
<dbReference type="STRING" id="526226.Gbro_1350"/>
<proteinExistence type="inferred from homology"/>
<dbReference type="InterPro" id="IPR020476">
    <property type="entry name" value="Nudix_hydrolase"/>
</dbReference>
<evidence type="ECO:0000313" key="6">
    <source>
        <dbReference type="Proteomes" id="UP000001219"/>
    </source>
</evidence>
<name>D0L677_GORB4</name>
<dbReference type="SUPFAM" id="SSF55811">
    <property type="entry name" value="Nudix"/>
    <property type="match status" value="1"/>
</dbReference>
<dbReference type="EMBL" id="CP001802">
    <property type="protein sequence ID" value="ACY20634.1"/>
    <property type="molecule type" value="Genomic_DNA"/>
</dbReference>
<dbReference type="Gene3D" id="3.90.79.10">
    <property type="entry name" value="Nucleoside Triphosphate Pyrophosphohydrolase"/>
    <property type="match status" value="1"/>
</dbReference>
<dbReference type="InterPro" id="IPR000086">
    <property type="entry name" value="NUDIX_hydrolase_dom"/>
</dbReference>
<keyword evidence="2 3" id="KW-0378">Hydrolase</keyword>
<comment type="similarity">
    <text evidence="1 3">Belongs to the Nudix hydrolase family.</text>
</comment>
<dbReference type="PROSITE" id="PS51462">
    <property type="entry name" value="NUDIX"/>
    <property type="match status" value="1"/>
</dbReference>
<keyword evidence="6" id="KW-1185">Reference proteome</keyword>
<dbReference type="PANTHER" id="PTHR43736:SF1">
    <property type="entry name" value="DIHYDRONEOPTERIN TRIPHOSPHATE DIPHOSPHATASE"/>
    <property type="match status" value="1"/>
</dbReference>
<sequence length="143" mass="15305">MSRRVVAVGAVIVDDAGRILLVLRKNEPQAGYWSLPGGKVEPGETAVDAVVREVAEETGLQIDVLERAWVVEIPYRGGTGTDDIVFEVHDFRAGVRSGTLRAGDDAADAAWFAPAELTSIPVTARLLDFLTAAGVLDRRPPPD</sequence>
<dbReference type="HOGENOM" id="CLU_037162_20_2_11"/>
<dbReference type="GO" id="GO:0016787">
    <property type="term" value="F:hydrolase activity"/>
    <property type="evidence" value="ECO:0007669"/>
    <property type="project" value="UniProtKB-KW"/>
</dbReference>
<accession>D0L677</accession>
<protein>
    <submittedName>
        <fullName evidence="5">NUDIX hydrolase</fullName>
    </submittedName>
</protein>
<dbReference type="RefSeq" id="WP_012833204.1">
    <property type="nucleotide sequence ID" value="NC_013441.1"/>
</dbReference>
<dbReference type="PRINTS" id="PR00502">
    <property type="entry name" value="NUDIXFAMILY"/>
</dbReference>
<dbReference type="PANTHER" id="PTHR43736">
    <property type="entry name" value="ADP-RIBOSE PYROPHOSPHATASE"/>
    <property type="match status" value="1"/>
</dbReference>
<gene>
    <name evidence="5" type="ordered locus">Gbro_1350</name>
</gene>
<dbReference type="KEGG" id="gbr:Gbro_1350"/>
<dbReference type="OrthoDB" id="9804442at2"/>
<dbReference type="PROSITE" id="PS00893">
    <property type="entry name" value="NUDIX_BOX"/>
    <property type="match status" value="1"/>
</dbReference>
<evidence type="ECO:0000259" key="4">
    <source>
        <dbReference type="PROSITE" id="PS51462"/>
    </source>
</evidence>
<feature type="domain" description="Nudix hydrolase" evidence="4">
    <location>
        <begin position="3"/>
        <end position="134"/>
    </location>
</feature>
<dbReference type="eggNOG" id="COG1051">
    <property type="taxonomic scope" value="Bacteria"/>
</dbReference>
<evidence type="ECO:0000313" key="5">
    <source>
        <dbReference type="EMBL" id="ACY20634.1"/>
    </source>
</evidence>
<evidence type="ECO:0000256" key="1">
    <source>
        <dbReference type="ARBA" id="ARBA00005582"/>
    </source>
</evidence>
<organism evidence="5 6">
    <name type="scientific">Gordonia bronchialis (strain ATCC 25592 / DSM 43247 / BCRC 13721 / JCM 3198 / KCTC 3076 / NBRC 16047 / NCTC 10667)</name>
    <name type="common">Rhodococcus bronchialis</name>
    <dbReference type="NCBI Taxonomy" id="526226"/>
    <lineage>
        <taxon>Bacteria</taxon>
        <taxon>Bacillati</taxon>
        <taxon>Actinomycetota</taxon>
        <taxon>Actinomycetes</taxon>
        <taxon>Mycobacteriales</taxon>
        <taxon>Gordoniaceae</taxon>
        <taxon>Gordonia</taxon>
    </lineage>
</organism>
<reference evidence="5 6" key="2">
    <citation type="journal article" date="2010" name="Stand. Genomic Sci.">
        <title>Complete genome sequence of Gordonia bronchialis type strain (3410).</title>
        <authorList>
            <person name="Ivanova N."/>
            <person name="Sikorski J."/>
            <person name="Jando M."/>
            <person name="Lapidus A."/>
            <person name="Nolan M."/>
            <person name="Lucas S."/>
            <person name="Del Rio T.G."/>
            <person name="Tice H."/>
            <person name="Copeland A."/>
            <person name="Cheng J.F."/>
            <person name="Chen F."/>
            <person name="Bruce D."/>
            <person name="Goodwin L."/>
            <person name="Pitluck S."/>
            <person name="Mavromatis K."/>
            <person name="Ovchinnikova G."/>
            <person name="Pati A."/>
            <person name="Chen A."/>
            <person name="Palaniappan K."/>
            <person name="Land M."/>
            <person name="Hauser L."/>
            <person name="Chang Y.J."/>
            <person name="Jeffries C.D."/>
            <person name="Chain P."/>
            <person name="Saunders E."/>
            <person name="Han C."/>
            <person name="Detter J.C."/>
            <person name="Brettin T."/>
            <person name="Rohde M."/>
            <person name="Goker M."/>
            <person name="Bristow J."/>
            <person name="Eisen J.A."/>
            <person name="Markowitz V."/>
            <person name="Hugenholtz P."/>
            <person name="Klenk H.P."/>
            <person name="Kyrpides N.C."/>
        </authorList>
    </citation>
    <scope>NUCLEOTIDE SEQUENCE [LARGE SCALE GENOMIC DNA]</scope>
    <source>
        <strain evidence="6">ATCC 25592 / DSM 43247 / BCRC 13721 / JCM 3198 / KCTC 3076 / NBRC 16047 / NCTC 10667</strain>
    </source>
</reference>
<evidence type="ECO:0000256" key="3">
    <source>
        <dbReference type="RuleBase" id="RU003476"/>
    </source>
</evidence>
<dbReference type="Proteomes" id="UP000001219">
    <property type="component" value="Chromosome"/>
</dbReference>
<dbReference type="InterPro" id="IPR020084">
    <property type="entry name" value="NUDIX_hydrolase_CS"/>
</dbReference>
<dbReference type="AlphaFoldDB" id="D0L677"/>
<dbReference type="InterPro" id="IPR015797">
    <property type="entry name" value="NUDIX_hydrolase-like_dom_sf"/>
</dbReference>
<dbReference type="Pfam" id="PF00293">
    <property type="entry name" value="NUDIX"/>
    <property type="match status" value="1"/>
</dbReference>
<reference evidence="6" key="1">
    <citation type="submission" date="2009-10" db="EMBL/GenBank/DDBJ databases">
        <title>The complete chromosome of Gordonia bronchialis DSM 43247.</title>
        <authorList>
            <consortium name="US DOE Joint Genome Institute (JGI-PGF)"/>
            <person name="Lucas S."/>
            <person name="Copeland A."/>
            <person name="Lapidus A."/>
            <person name="Glavina del Rio T."/>
            <person name="Dalin E."/>
            <person name="Tice H."/>
            <person name="Bruce D."/>
            <person name="Goodwin L."/>
            <person name="Pitluck S."/>
            <person name="Kyrpides N."/>
            <person name="Mavromatis K."/>
            <person name="Ivanova N."/>
            <person name="Ovchinnikova G."/>
            <person name="Saunders E."/>
            <person name="Brettin T."/>
            <person name="Detter J.C."/>
            <person name="Han C."/>
            <person name="Larimer F."/>
            <person name="Land M."/>
            <person name="Hauser L."/>
            <person name="Markowitz V."/>
            <person name="Cheng J.-F."/>
            <person name="Hugenholtz P."/>
            <person name="Woyke T."/>
            <person name="Wu D."/>
            <person name="Jando M."/>
            <person name="Schneider S."/>
            <person name="Goeker M."/>
            <person name="Klenk H.-P."/>
            <person name="Eisen J.A."/>
        </authorList>
    </citation>
    <scope>NUCLEOTIDE SEQUENCE [LARGE SCALE GENOMIC DNA]</scope>
    <source>
        <strain evidence="6">ATCC 25592 / DSM 43247 / BCRC 13721 / JCM 3198 / KCTC 3076 / NBRC 16047 / NCTC 10667</strain>
    </source>
</reference>